<dbReference type="CDD" id="cd22157">
    <property type="entry name" value="F-box_AtFBW1-like"/>
    <property type="match status" value="1"/>
</dbReference>
<protein>
    <recommendedName>
        <fullName evidence="1">F-box domain-containing protein</fullName>
    </recommendedName>
</protein>
<evidence type="ECO:0000313" key="3">
    <source>
        <dbReference type="Proteomes" id="UP000287651"/>
    </source>
</evidence>
<accession>A0A426XTS4</accession>
<evidence type="ECO:0000313" key="2">
    <source>
        <dbReference type="EMBL" id="RRT42915.1"/>
    </source>
</evidence>
<dbReference type="PANTHER" id="PTHR31672:SF13">
    <property type="entry name" value="F-BOX PROTEIN CPR30-LIKE"/>
    <property type="match status" value="1"/>
</dbReference>
<name>A0A426XTS4_ENSVE</name>
<dbReference type="PROSITE" id="PS50181">
    <property type="entry name" value="FBOX"/>
    <property type="match status" value="1"/>
</dbReference>
<evidence type="ECO:0000259" key="1">
    <source>
        <dbReference type="PROSITE" id="PS50181"/>
    </source>
</evidence>
<dbReference type="Gene3D" id="1.20.1280.50">
    <property type="match status" value="1"/>
</dbReference>
<dbReference type="InterPro" id="IPR050796">
    <property type="entry name" value="SCF_F-box_component"/>
</dbReference>
<sequence length="211" mass="23939">ISSPDFVNFKAMSDAPPAKNTEMTELPSDLFMEILSWIPATTLLKLRCVCKCWYSITTDPIFVRLHLQQQQLLPEVTSVLTVHRDFTNDRSLLSRLDVVDALWVAKHVAIWHSPPLLVVSPPCHGLFCLYHTYMEFDVCLYNPATRKSFSLPQNFTSVKNVGFLFAEAKVSPGLSSARVRWSVYMASSVESELGVRFERCLLVQSGVHRFV</sequence>
<gene>
    <name evidence="2" type="ORF">B296_00054576</name>
</gene>
<organism evidence="2 3">
    <name type="scientific">Ensete ventricosum</name>
    <name type="common">Abyssinian banana</name>
    <name type="synonym">Musa ensete</name>
    <dbReference type="NCBI Taxonomy" id="4639"/>
    <lineage>
        <taxon>Eukaryota</taxon>
        <taxon>Viridiplantae</taxon>
        <taxon>Streptophyta</taxon>
        <taxon>Embryophyta</taxon>
        <taxon>Tracheophyta</taxon>
        <taxon>Spermatophyta</taxon>
        <taxon>Magnoliopsida</taxon>
        <taxon>Liliopsida</taxon>
        <taxon>Zingiberales</taxon>
        <taxon>Musaceae</taxon>
        <taxon>Ensete</taxon>
    </lineage>
</organism>
<proteinExistence type="predicted"/>
<dbReference type="AlphaFoldDB" id="A0A426XTS4"/>
<dbReference type="PANTHER" id="PTHR31672">
    <property type="entry name" value="BNACNNG10540D PROTEIN"/>
    <property type="match status" value="1"/>
</dbReference>
<dbReference type="SUPFAM" id="SSF81383">
    <property type="entry name" value="F-box domain"/>
    <property type="match status" value="1"/>
</dbReference>
<dbReference type="Pfam" id="PF00646">
    <property type="entry name" value="F-box"/>
    <property type="match status" value="1"/>
</dbReference>
<dbReference type="EMBL" id="AMZH03017500">
    <property type="protein sequence ID" value="RRT42915.1"/>
    <property type="molecule type" value="Genomic_DNA"/>
</dbReference>
<dbReference type="Proteomes" id="UP000287651">
    <property type="component" value="Unassembled WGS sequence"/>
</dbReference>
<feature type="domain" description="F-box" evidence="1">
    <location>
        <begin position="20"/>
        <end position="65"/>
    </location>
</feature>
<feature type="non-terminal residue" evidence="2">
    <location>
        <position position="1"/>
    </location>
</feature>
<dbReference type="InterPro" id="IPR001810">
    <property type="entry name" value="F-box_dom"/>
</dbReference>
<comment type="caution">
    <text evidence="2">The sequence shown here is derived from an EMBL/GenBank/DDBJ whole genome shotgun (WGS) entry which is preliminary data.</text>
</comment>
<dbReference type="InterPro" id="IPR036047">
    <property type="entry name" value="F-box-like_dom_sf"/>
</dbReference>
<reference evidence="2 3" key="1">
    <citation type="journal article" date="2014" name="Agronomy (Basel)">
        <title>A Draft Genome Sequence for Ensete ventricosum, the Drought-Tolerant Tree Against Hunger.</title>
        <authorList>
            <person name="Harrison J."/>
            <person name="Moore K.A."/>
            <person name="Paszkiewicz K."/>
            <person name="Jones T."/>
            <person name="Grant M."/>
            <person name="Ambacheew D."/>
            <person name="Muzemil S."/>
            <person name="Studholme D.J."/>
        </authorList>
    </citation>
    <scope>NUCLEOTIDE SEQUENCE [LARGE SCALE GENOMIC DNA]</scope>
</reference>
<dbReference type="SMART" id="SM00256">
    <property type="entry name" value="FBOX"/>
    <property type="match status" value="1"/>
</dbReference>